<name>A0AAD4MUH4_9BILA</name>
<organism evidence="2 3">
    <name type="scientific">Ditylenchus destructor</name>
    <dbReference type="NCBI Taxonomy" id="166010"/>
    <lineage>
        <taxon>Eukaryota</taxon>
        <taxon>Metazoa</taxon>
        <taxon>Ecdysozoa</taxon>
        <taxon>Nematoda</taxon>
        <taxon>Chromadorea</taxon>
        <taxon>Rhabditida</taxon>
        <taxon>Tylenchina</taxon>
        <taxon>Tylenchomorpha</taxon>
        <taxon>Sphaerularioidea</taxon>
        <taxon>Anguinidae</taxon>
        <taxon>Anguininae</taxon>
        <taxon>Ditylenchus</taxon>
    </lineage>
</organism>
<protein>
    <submittedName>
        <fullName evidence="2">Uncharacterized protein</fullName>
    </submittedName>
</protein>
<keyword evidence="3" id="KW-1185">Reference proteome</keyword>
<gene>
    <name evidence="2" type="ORF">DdX_14547</name>
</gene>
<dbReference type="AlphaFoldDB" id="A0AAD4MUH4"/>
<accession>A0AAD4MUH4</accession>
<evidence type="ECO:0000313" key="3">
    <source>
        <dbReference type="Proteomes" id="UP001201812"/>
    </source>
</evidence>
<proteinExistence type="predicted"/>
<reference evidence="2" key="1">
    <citation type="submission" date="2022-01" db="EMBL/GenBank/DDBJ databases">
        <title>Genome Sequence Resource for Two Populations of Ditylenchus destructor, the Migratory Endoparasitic Phytonematode.</title>
        <authorList>
            <person name="Zhang H."/>
            <person name="Lin R."/>
            <person name="Xie B."/>
        </authorList>
    </citation>
    <scope>NUCLEOTIDE SEQUENCE</scope>
    <source>
        <strain evidence="2">BazhouSP</strain>
    </source>
</reference>
<dbReference type="Proteomes" id="UP001201812">
    <property type="component" value="Unassembled WGS sequence"/>
</dbReference>
<keyword evidence="1" id="KW-0175">Coiled coil</keyword>
<sequence>MPSSTLVSGIVRVVANKTKAALDTCQADLENALEDISRVIDDRDDLKMELDSVSANSRELQAELETSKKSIEELTIKLEKLKAECQRPSSLSVLQTQPQKVRDFPMNLPGPSSVLPAVRRKALDLN</sequence>
<dbReference type="EMBL" id="JAKKPZ010000073">
    <property type="protein sequence ID" value="KAI1704046.1"/>
    <property type="molecule type" value="Genomic_DNA"/>
</dbReference>
<feature type="coiled-coil region" evidence="1">
    <location>
        <begin position="15"/>
        <end position="84"/>
    </location>
</feature>
<evidence type="ECO:0000313" key="2">
    <source>
        <dbReference type="EMBL" id="KAI1704046.1"/>
    </source>
</evidence>
<comment type="caution">
    <text evidence="2">The sequence shown here is derived from an EMBL/GenBank/DDBJ whole genome shotgun (WGS) entry which is preliminary data.</text>
</comment>
<evidence type="ECO:0000256" key="1">
    <source>
        <dbReference type="SAM" id="Coils"/>
    </source>
</evidence>